<organism evidence="1">
    <name type="scientific">Candidatus Heimdallarchaeum aukensis</name>
    <dbReference type="NCBI Taxonomy" id="2876573"/>
    <lineage>
        <taxon>Archaea</taxon>
        <taxon>Promethearchaeati</taxon>
        <taxon>Candidatus Heimdallarchaeota</taxon>
        <taxon>Candidatus Heimdallarchaeia (ex Rinke et al. 2021) (nom. nud.)</taxon>
        <taxon>Candidatus Heimdallarchaeales</taxon>
        <taxon>Candidatus Heimdallarchaeaceae</taxon>
        <taxon>Candidatus Heimdallarchaeum</taxon>
    </lineage>
</organism>
<sequence length="72" mass="8558">MTERIIPLISHCKQEKISISLLLSSLRLIEKGLIRKQSELNEYLKRRAKYEPRILKDIEKVERLIVESNIIK</sequence>
<accession>A0A9Y1BM89</accession>
<proteinExistence type="predicted"/>
<evidence type="ECO:0000313" key="1">
    <source>
        <dbReference type="EMBL" id="UJG41460.1"/>
    </source>
</evidence>
<protein>
    <submittedName>
        <fullName evidence="1">Uncharacterized protein</fullName>
    </submittedName>
</protein>
<dbReference type="AlphaFoldDB" id="A0A9Y1BM89"/>
<reference evidence="1" key="1">
    <citation type="journal article" date="2022" name="Nat. Microbiol.">
        <title>Unique mobile elements and scalable gene flow at the prokaryote-eukaryote boundary revealed by circularized Asgard archaea genomes.</title>
        <authorList>
            <person name="Wu F."/>
            <person name="Speth D.R."/>
            <person name="Philosof A."/>
            <person name="Cremiere A."/>
            <person name="Narayanan A."/>
            <person name="Barco R.A."/>
            <person name="Connon S.A."/>
            <person name="Amend J.P."/>
            <person name="Antoshechkin I.A."/>
            <person name="Orphan V.J."/>
        </authorList>
    </citation>
    <scope>NUCLEOTIDE SEQUENCE</scope>
    <source>
        <strain evidence="1">PM71</strain>
    </source>
</reference>
<dbReference type="EMBL" id="CP084166">
    <property type="protein sequence ID" value="UJG41460.1"/>
    <property type="molecule type" value="Genomic_DNA"/>
</dbReference>
<name>A0A9Y1BM89_9ARCH</name>
<dbReference type="Proteomes" id="UP001201020">
    <property type="component" value="Chromosome"/>
</dbReference>
<gene>
    <name evidence="1" type="ORF">K9W45_03115</name>
</gene>